<dbReference type="InParanoid" id="A0A7N2LPL7"/>
<dbReference type="InterPro" id="IPR008811">
    <property type="entry name" value="Glycosyl_hydrolases_36"/>
</dbReference>
<proteinExistence type="predicted"/>
<dbReference type="EnsemblPlants" id="QL05p037798:mrna">
    <property type="protein sequence ID" value="QL05p037798:mrna"/>
    <property type="gene ID" value="QL05p037798"/>
</dbReference>
<name>A0A7N2LPL7_QUELO</name>
<organism evidence="2 3">
    <name type="scientific">Quercus lobata</name>
    <name type="common">Valley oak</name>
    <dbReference type="NCBI Taxonomy" id="97700"/>
    <lineage>
        <taxon>Eukaryota</taxon>
        <taxon>Viridiplantae</taxon>
        <taxon>Streptophyta</taxon>
        <taxon>Embryophyta</taxon>
        <taxon>Tracheophyta</taxon>
        <taxon>Spermatophyta</taxon>
        <taxon>Magnoliopsida</taxon>
        <taxon>eudicotyledons</taxon>
        <taxon>Gunneridae</taxon>
        <taxon>Pentapetalae</taxon>
        <taxon>rosids</taxon>
        <taxon>fabids</taxon>
        <taxon>Fagales</taxon>
        <taxon>Fagaceae</taxon>
        <taxon>Quercus</taxon>
    </lineage>
</organism>
<dbReference type="Proteomes" id="UP000594261">
    <property type="component" value="Chromosome 5"/>
</dbReference>
<keyword evidence="1" id="KW-0119">Carbohydrate metabolism</keyword>
<dbReference type="EMBL" id="LRBV02000005">
    <property type="status" value="NOT_ANNOTATED_CDS"/>
    <property type="molecule type" value="Genomic_DNA"/>
</dbReference>
<evidence type="ECO:0000313" key="2">
    <source>
        <dbReference type="EnsemblPlants" id="QL05p037798:mrna"/>
    </source>
</evidence>
<reference evidence="2" key="2">
    <citation type="submission" date="2021-01" db="UniProtKB">
        <authorList>
            <consortium name="EnsemblPlants"/>
        </authorList>
    </citation>
    <scope>IDENTIFICATION</scope>
</reference>
<sequence length="338" mass="38816">MDQYLSDILITIFMHFSLTSDPVHMKVPSSNFAQILEPSMVLQSSRSHWFFGPLNVLGSSKPHLILEPLELLALASLILGSPTLGLPILESWTFEWEPPLERFLIGPHGLTSGIRAVDLEMVYECDRRELWKELRQMVNKVSEDVKALYESHNGVLEKVKALVESNMTMKEELLRVQEDLENMSREELQSLASMETEEQMKPQEPAAEEHNDFSCLVQSPRILCNQPDLVLDSLSMHSLGIVYPKVSKFYNELHTILVSYGVDGFKLVGYTNSRHRAAAIWAMIPHCLMWSIWREMNALTFEGDERSIHDLKRLFLWTLFNWTNDLGLFIFDSLADFG</sequence>
<dbReference type="AlphaFoldDB" id="A0A7N2LPL7"/>
<accession>A0A7N2LPL7</accession>
<protein>
    <submittedName>
        <fullName evidence="2">Uncharacterized protein</fullName>
    </submittedName>
</protein>
<evidence type="ECO:0000313" key="3">
    <source>
        <dbReference type="Proteomes" id="UP000594261"/>
    </source>
</evidence>
<keyword evidence="3" id="KW-1185">Reference proteome</keyword>
<evidence type="ECO:0000256" key="1">
    <source>
        <dbReference type="ARBA" id="ARBA00023277"/>
    </source>
</evidence>
<dbReference type="Pfam" id="PF05691">
    <property type="entry name" value="Raffinose_syn"/>
    <property type="match status" value="1"/>
</dbReference>
<reference evidence="2 3" key="1">
    <citation type="journal article" date="2016" name="G3 (Bethesda)">
        <title>First Draft Assembly and Annotation of the Genome of a California Endemic Oak Quercus lobata Nee (Fagaceae).</title>
        <authorList>
            <person name="Sork V.L."/>
            <person name="Fitz-Gibbon S.T."/>
            <person name="Puiu D."/>
            <person name="Crepeau M."/>
            <person name="Gugger P.F."/>
            <person name="Sherman R."/>
            <person name="Stevens K."/>
            <person name="Langley C.H."/>
            <person name="Pellegrini M."/>
            <person name="Salzberg S.L."/>
        </authorList>
    </citation>
    <scope>NUCLEOTIDE SEQUENCE [LARGE SCALE GENOMIC DNA]</scope>
    <source>
        <strain evidence="2 3">cv. SW786</strain>
    </source>
</reference>
<dbReference type="Gramene" id="QL05p037798:mrna">
    <property type="protein sequence ID" value="QL05p037798:mrna"/>
    <property type="gene ID" value="QL05p037798"/>
</dbReference>